<comment type="caution">
    <text evidence="1">The sequence shown here is derived from an EMBL/GenBank/DDBJ whole genome shotgun (WGS) entry which is preliminary data.</text>
</comment>
<dbReference type="EMBL" id="JAYMYQ010000004">
    <property type="protein sequence ID" value="KAK7338876.1"/>
    <property type="molecule type" value="Genomic_DNA"/>
</dbReference>
<dbReference type="AlphaFoldDB" id="A0AAN9LNI1"/>
<protein>
    <submittedName>
        <fullName evidence="1">Uncharacterized protein</fullName>
    </submittedName>
</protein>
<organism evidence="1 2">
    <name type="scientific">Canavalia gladiata</name>
    <name type="common">Sword bean</name>
    <name type="synonym">Dolichos gladiatus</name>
    <dbReference type="NCBI Taxonomy" id="3824"/>
    <lineage>
        <taxon>Eukaryota</taxon>
        <taxon>Viridiplantae</taxon>
        <taxon>Streptophyta</taxon>
        <taxon>Embryophyta</taxon>
        <taxon>Tracheophyta</taxon>
        <taxon>Spermatophyta</taxon>
        <taxon>Magnoliopsida</taxon>
        <taxon>eudicotyledons</taxon>
        <taxon>Gunneridae</taxon>
        <taxon>Pentapetalae</taxon>
        <taxon>rosids</taxon>
        <taxon>fabids</taxon>
        <taxon>Fabales</taxon>
        <taxon>Fabaceae</taxon>
        <taxon>Papilionoideae</taxon>
        <taxon>50 kb inversion clade</taxon>
        <taxon>NPAAA clade</taxon>
        <taxon>indigoferoid/millettioid clade</taxon>
        <taxon>Phaseoleae</taxon>
        <taxon>Canavalia</taxon>
    </lineage>
</organism>
<evidence type="ECO:0000313" key="2">
    <source>
        <dbReference type="Proteomes" id="UP001367508"/>
    </source>
</evidence>
<sequence length="243" mass="26336">MSNSTKPFGGEIILTSKIDGGCGLHPLVKFLEISVVLSLKTDEEGILILAEMTLAITTGIGQGPVRNGVRIIDLMVTYSVLVTRRGYPRMQSLAEINLSMHVMIVSSCIQLIFTSNQGVGRLARDVEPNEPSSLGIHTGSGALRSGRNSNAQFEVLETQDSDHKKRNDGIGIVDASLSACFLLNQQSFPFLQVRRIACIGFSSVKSYQSHLFDPESPKMKSPAFLHVGFSLQIASDPLSPLFS</sequence>
<reference evidence="1 2" key="1">
    <citation type="submission" date="2024-01" db="EMBL/GenBank/DDBJ databases">
        <title>The genomes of 5 underutilized Papilionoideae crops provide insights into root nodulation and disease resistanc.</title>
        <authorList>
            <person name="Jiang F."/>
        </authorList>
    </citation>
    <scope>NUCLEOTIDE SEQUENCE [LARGE SCALE GENOMIC DNA]</scope>
    <source>
        <strain evidence="1">LVBAO_FW01</strain>
        <tissue evidence="1">Leaves</tissue>
    </source>
</reference>
<accession>A0AAN9LNI1</accession>
<name>A0AAN9LNI1_CANGL</name>
<evidence type="ECO:0000313" key="1">
    <source>
        <dbReference type="EMBL" id="KAK7338876.1"/>
    </source>
</evidence>
<gene>
    <name evidence="1" type="ORF">VNO77_19510</name>
</gene>
<keyword evidence="2" id="KW-1185">Reference proteome</keyword>
<proteinExistence type="predicted"/>
<dbReference type="Proteomes" id="UP001367508">
    <property type="component" value="Unassembled WGS sequence"/>
</dbReference>